<dbReference type="STRING" id="368407.Memar_0443"/>
<organism evidence="1 2">
    <name type="scientific">Methanoculleus marisnigri (strain ATCC 35101 / DSM 1498 / JR1)</name>
    <dbReference type="NCBI Taxonomy" id="368407"/>
    <lineage>
        <taxon>Archaea</taxon>
        <taxon>Methanobacteriati</taxon>
        <taxon>Methanobacteriota</taxon>
        <taxon>Stenosarchaea group</taxon>
        <taxon>Methanomicrobia</taxon>
        <taxon>Methanomicrobiales</taxon>
        <taxon>Methanomicrobiaceae</taxon>
        <taxon>Methanoculleus</taxon>
    </lineage>
</organism>
<protein>
    <submittedName>
        <fullName evidence="1">Uncharacterized protein</fullName>
    </submittedName>
</protein>
<proteinExistence type="predicted"/>
<gene>
    <name evidence="1" type="ordered locus">Memar_0443</name>
</gene>
<dbReference type="EMBL" id="CP000562">
    <property type="protein sequence ID" value="ABN56376.1"/>
    <property type="molecule type" value="Genomic_DNA"/>
</dbReference>
<dbReference type="Proteomes" id="UP000002146">
    <property type="component" value="Chromosome"/>
</dbReference>
<dbReference type="AlphaFoldDB" id="A3CSM6"/>
<dbReference type="eggNOG" id="arCOG00039">
    <property type="taxonomic scope" value="Archaea"/>
</dbReference>
<keyword evidence="2" id="KW-1185">Reference proteome</keyword>
<sequence>MQQIITFGTIWNERSFETNISNQLISLNGSTMSTRCLLLYSGGIASTACLHHLLSAGFAVTPLYVDPGQSELKNELERIS</sequence>
<dbReference type="HOGENOM" id="CLU_2581466_0_0_2"/>
<accession>A3CSM6</accession>
<name>A3CSM6_METMJ</name>
<dbReference type="KEGG" id="mem:Memar_0443"/>
<reference evidence="1 2" key="1">
    <citation type="journal article" date="2009" name="Stand. Genomic Sci.">
        <title>Complete genome sequence of Methanoculleus marisnigri Romesser et al. 1981 type strain JR1.</title>
        <authorList>
            <person name="Anderson I.J."/>
            <person name="Sieprawska-Lupa M."/>
            <person name="Lapidus A."/>
            <person name="Nolan M."/>
            <person name="Copeland A."/>
            <person name="Glavina Del Rio T."/>
            <person name="Tice H."/>
            <person name="Dalin E."/>
            <person name="Barry K."/>
            <person name="Saunders E."/>
            <person name="Han C."/>
            <person name="Brettin T."/>
            <person name="Detter J.C."/>
            <person name="Bruce D."/>
            <person name="Mikhailova N."/>
            <person name="Pitluck S."/>
            <person name="Hauser L."/>
            <person name="Land M."/>
            <person name="Lucas S."/>
            <person name="Richardson P."/>
            <person name="Whitman W.B."/>
            <person name="Kyrpides N.C."/>
        </authorList>
    </citation>
    <scope>NUCLEOTIDE SEQUENCE [LARGE SCALE GENOMIC DNA]</scope>
    <source>
        <strain evidence="2">ATCC 35101 / DSM 1498 / JR1</strain>
    </source>
</reference>
<dbReference type="SUPFAM" id="SSF52402">
    <property type="entry name" value="Adenine nucleotide alpha hydrolases-like"/>
    <property type="match status" value="1"/>
</dbReference>
<evidence type="ECO:0000313" key="2">
    <source>
        <dbReference type="Proteomes" id="UP000002146"/>
    </source>
</evidence>
<dbReference type="InterPro" id="IPR014729">
    <property type="entry name" value="Rossmann-like_a/b/a_fold"/>
</dbReference>
<dbReference type="Gene3D" id="3.40.50.620">
    <property type="entry name" value="HUPs"/>
    <property type="match status" value="1"/>
</dbReference>
<evidence type="ECO:0000313" key="1">
    <source>
        <dbReference type="EMBL" id="ABN56376.1"/>
    </source>
</evidence>